<evidence type="ECO:0000256" key="1">
    <source>
        <dbReference type="SAM" id="MobiDB-lite"/>
    </source>
</evidence>
<accession>A0A6L2JHH5</accession>
<protein>
    <submittedName>
        <fullName evidence="2">Uncharacterized protein</fullName>
    </submittedName>
</protein>
<organism evidence="2">
    <name type="scientific">Tanacetum cinerariifolium</name>
    <name type="common">Dalmatian daisy</name>
    <name type="synonym">Chrysanthemum cinerariifolium</name>
    <dbReference type="NCBI Taxonomy" id="118510"/>
    <lineage>
        <taxon>Eukaryota</taxon>
        <taxon>Viridiplantae</taxon>
        <taxon>Streptophyta</taxon>
        <taxon>Embryophyta</taxon>
        <taxon>Tracheophyta</taxon>
        <taxon>Spermatophyta</taxon>
        <taxon>Magnoliopsida</taxon>
        <taxon>eudicotyledons</taxon>
        <taxon>Gunneridae</taxon>
        <taxon>Pentapetalae</taxon>
        <taxon>asterids</taxon>
        <taxon>campanulids</taxon>
        <taxon>Asterales</taxon>
        <taxon>Asteraceae</taxon>
        <taxon>Asteroideae</taxon>
        <taxon>Anthemideae</taxon>
        <taxon>Anthemidinae</taxon>
        <taxon>Tanacetum</taxon>
    </lineage>
</organism>
<feature type="region of interest" description="Disordered" evidence="1">
    <location>
        <begin position="1"/>
        <end position="104"/>
    </location>
</feature>
<comment type="caution">
    <text evidence="2">The sequence shown here is derived from an EMBL/GenBank/DDBJ whole genome shotgun (WGS) entry which is preliminary data.</text>
</comment>
<reference evidence="2" key="1">
    <citation type="journal article" date="2019" name="Sci. Rep.">
        <title>Draft genome of Tanacetum cinerariifolium, the natural source of mosquito coil.</title>
        <authorList>
            <person name="Yamashiro T."/>
            <person name="Shiraishi A."/>
            <person name="Satake H."/>
            <person name="Nakayama K."/>
        </authorList>
    </citation>
    <scope>NUCLEOTIDE SEQUENCE</scope>
</reference>
<name>A0A6L2JHH5_TANCI</name>
<evidence type="ECO:0000313" key="2">
    <source>
        <dbReference type="EMBL" id="GEU36152.1"/>
    </source>
</evidence>
<gene>
    <name evidence="2" type="ORF">Tci_008130</name>
</gene>
<dbReference type="AlphaFoldDB" id="A0A6L2JHH5"/>
<dbReference type="EMBL" id="BKCJ010000776">
    <property type="protein sequence ID" value="GEU36152.1"/>
    <property type="molecule type" value="Genomic_DNA"/>
</dbReference>
<proteinExistence type="predicted"/>
<feature type="compositionally biased region" description="Acidic residues" evidence="1">
    <location>
        <begin position="58"/>
        <end position="93"/>
    </location>
</feature>
<sequence>MTEAQQLKLASKRSLQQTHISQASSSGTDEGTGSIPGVPDVPTDDSEEELSWNSTDKEGDDDEGKDGDGDDDDDGNDGEEGDANDDDVDDDGEEGRKDTMKRKRKMNYKETSILIKEGSSSVSSQFVTSMLNPTPDAGMESIFETTSQMDVQTPTSVAPLPMSTQTITPSTIATITTTQQAPTLPTIAPSTLLQDLPNFGSLFGFDHRLKTLEVNFSEFIQTNQFAGAVSAILGIVQ</sequence>
<feature type="compositionally biased region" description="Polar residues" evidence="1">
    <location>
        <begin position="13"/>
        <end position="31"/>
    </location>
</feature>